<dbReference type="AlphaFoldDB" id="A0A9W8U135"/>
<keyword evidence="3" id="KW-1185">Reference proteome</keyword>
<feature type="region of interest" description="Disordered" evidence="1">
    <location>
        <begin position="127"/>
        <end position="152"/>
    </location>
</feature>
<gene>
    <name evidence="2" type="ORF">DFH05DRAFT_1522538</name>
</gene>
<name>A0A9W8U135_9AGAR</name>
<feature type="compositionally biased region" description="Polar residues" evidence="1">
    <location>
        <begin position="58"/>
        <end position="68"/>
    </location>
</feature>
<evidence type="ECO:0000313" key="2">
    <source>
        <dbReference type="EMBL" id="KAJ3748120.1"/>
    </source>
</evidence>
<organism evidence="2 3">
    <name type="scientific">Lentinula detonsa</name>
    <dbReference type="NCBI Taxonomy" id="2804962"/>
    <lineage>
        <taxon>Eukaryota</taxon>
        <taxon>Fungi</taxon>
        <taxon>Dikarya</taxon>
        <taxon>Basidiomycota</taxon>
        <taxon>Agaricomycotina</taxon>
        <taxon>Agaricomycetes</taxon>
        <taxon>Agaricomycetidae</taxon>
        <taxon>Agaricales</taxon>
        <taxon>Marasmiineae</taxon>
        <taxon>Omphalotaceae</taxon>
        <taxon>Lentinula</taxon>
    </lineage>
</organism>
<evidence type="ECO:0000256" key="1">
    <source>
        <dbReference type="SAM" id="MobiDB-lite"/>
    </source>
</evidence>
<proteinExistence type="predicted"/>
<dbReference type="Proteomes" id="UP001142393">
    <property type="component" value="Unassembled WGS sequence"/>
</dbReference>
<dbReference type="EMBL" id="JANVFU010000003">
    <property type="protein sequence ID" value="KAJ3748120.1"/>
    <property type="molecule type" value="Genomic_DNA"/>
</dbReference>
<accession>A0A9W8U135</accession>
<dbReference type="Gene3D" id="3.30.160.60">
    <property type="entry name" value="Classic Zinc Finger"/>
    <property type="match status" value="1"/>
</dbReference>
<feature type="compositionally biased region" description="Polar residues" evidence="1">
    <location>
        <begin position="1"/>
        <end position="49"/>
    </location>
</feature>
<evidence type="ECO:0000313" key="3">
    <source>
        <dbReference type="Proteomes" id="UP001142393"/>
    </source>
</evidence>
<protein>
    <submittedName>
        <fullName evidence="2">Uncharacterized protein</fullName>
    </submittedName>
</protein>
<reference evidence="2 3" key="1">
    <citation type="journal article" date="2023" name="Proc. Natl. Acad. Sci. U.S.A.">
        <title>A global phylogenomic analysis of the shiitake genus Lentinula.</title>
        <authorList>
            <person name="Sierra-Patev S."/>
            <person name="Min B."/>
            <person name="Naranjo-Ortiz M."/>
            <person name="Looney B."/>
            <person name="Konkel Z."/>
            <person name="Slot J.C."/>
            <person name="Sakamoto Y."/>
            <person name="Steenwyk J.L."/>
            <person name="Rokas A."/>
            <person name="Carro J."/>
            <person name="Camarero S."/>
            <person name="Ferreira P."/>
            <person name="Molpeceres G."/>
            <person name="Ruiz-Duenas F.J."/>
            <person name="Serrano A."/>
            <person name="Henrissat B."/>
            <person name="Drula E."/>
            <person name="Hughes K.W."/>
            <person name="Mata J.L."/>
            <person name="Ishikawa N.K."/>
            <person name="Vargas-Isla R."/>
            <person name="Ushijima S."/>
            <person name="Smith C.A."/>
            <person name="Donoghue J."/>
            <person name="Ahrendt S."/>
            <person name="Andreopoulos W."/>
            <person name="He G."/>
            <person name="LaButti K."/>
            <person name="Lipzen A."/>
            <person name="Ng V."/>
            <person name="Riley R."/>
            <person name="Sandor L."/>
            <person name="Barry K."/>
            <person name="Martinez A.T."/>
            <person name="Xiao Y."/>
            <person name="Gibbons J.G."/>
            <person name="Terashima K."/>
            <person name="Grigoriev I.V."/>
            <person name="Hibbett D."/>
        </authorList>
    </citation>
    <scope>NUCLEOTIDE SEQUENCE [LARGE SCALE GENOMIC DNA]</scope>
    <source>
        <strain evidence="2 3">TFB7810</strain>
    </source>
</reference>
<sequence length="316" mass="35506">MSQNAQGSPSTQTMDLDQLASSGFSGQRSDNSADTGGPVTSMNFSQRSAPSPRHSPYHLTTTRQFSHSPTRKRVTSNTRERSNALPDIMQGIPLSIQRYLAESTAQTIRRAQNICEYEQEIQNHHHPQPWPVISQQDPNPLENASLPPASGPQRILRRRDRLRRMQSQEILVPFRIPMISGGDMVDICRITCTNPGSSDEAVFICGQRYDTAERLIQHLQMDHFSSGGEQVASTLGVSQPCLWQGCSGVSTIQEEDLINHIIRDHTPFRIRCTRCGVVFNKRARAVLHLWQSRNGRRAVPGEESWCEYWQRGSSGS</sequence>
<feature type="region of interest" description="Disordered" evidence="1">
    <location>
        <begin position="1"/>
        <end position="86"/>
    </location>
</feature>
<comment type="caution">
    <text evidence="2">The sequence shown here is derived from an EMBL/GenBank/DDBJ whole genome shotgun (WGS) entry which is preliminary data.</text>
</comment>